<dbReference type="RefSeq" id="WP_014043418.1">
    <property type="nucleotide sequence ID" value="NC_015949.1"/>
</dbReference>
<dbReference type="KEGG" id="clc:Calla_2454"/>
<evidence type="ECO:0000313" key="3">
    <source>
        <dbReference type="Proteomes" id="UP000009257"/>
    </source>
</evidence>
<reference evidence="2 3" key="1">
    <citation type="submission" date="2011-08" db="EMBL/GenBank/DDBJ databases">
        <title>Complete sequence of Caldicellulosiruptor lactoaceticus 6A.</title>
        <authorList>
            <consortium name="US DOE Joint Genome Institute"/>
            <person name="Lucas S."/>
            <person name="Han J."/>
            <person name="Lapidus A."/>
            <person name="Cheng J.-F."/>
            <person name="Goodwin L."/>
            <person name="Pitluck S."/>
            <person name="Peters L."/>
            <person name="Davenport K."/>
            <person name="Detter J.C."/>
            <person name="Han C."/>
            <person name="Tapia R."/>
            <person name="Land M."/>
            <person name="Hauser L."/>
            <person name="Kyrpides N."/>
            <person name="Ivanova N."/>
            <person name="Ovchinnikova G."/>
            <person name="Pagani I."/>
            <person name="Blumer-Schuette S.E."/>
            <person name="Kelly R.M."/>
            <person name="Woyke T."/>
        </authorList>
    </citation>
    <scope>NUCLEOTIDE SEQUENCE [LARGE SCALE GENOMIC DNA]</scope>
    <source>
        <strain evidence="2 3">6A</strain>
    </source>
</reference>
<evidence type="ECO:0000256" key="1">
    <source>
        <dbReference type="SAM" id="MobiDB-lite"/>
    </source>
</evidence>
<feature type="compositionally biased region" description="Polar residues" evidence="1">
    <location>
        <begin position="139"/>
        <end position="153"/>
    </location>
</feature>
<name>G2PYR1_9FIRM</name>
<dbReference type="Proteomes" id="UP000009257">
    <property type="component" value="Chromosome"/>
</dbReference>
<organism evidence="2 3">
    <name type="scientific">Caldicellulosiruptor acetigenus 6A</name>
    <dbReference type="NCBI Taxonomy" id="632516"/>
    <lineage>
        <taxon>Bacteria</taxon>
        <taxon>Bacillati</taxon>
        <taxon>Bacillota</taxon>
        <taxon>Bacillota incertae sedis</taxon>
        <taxon>Caldicellulosiruptorales</taxon>
        <taxon>Caldicellulosiruptoraceae</taxon>
        <taxon>Caldicellulosiruptor</taxon>
    </lineage>
</organism>
<protein>
    <recommendedName>
        <fullName evidence="4">CRISPR type III-B/RAMP module-associated protein Cmr5</fullName>
    </recommendedName>
</protein>
<proteinExistence type="predicted"/>
<gene>
    <name evidence="2" type="ORF">Calla_2454</name>
</gene>
<dbReference type="HOGENOM" id="CLU_1615930_0_0_9"/>
<evidence type="ECO:0008006" key="4">
    <source>
        <dbReference type="Google" id="ProtNLM"/>
    </source>
</evidence>
<dbReference type="EMBL" id="CP003001">
    <property type="protein sequence ID" value="AEM74980.1"/>
    <property type="molecule type" value="Genomic_DNA"/>
</dbReference>
<feature type="compositionally biased region" description="Low complexity" evidence="1">
    <location>
        <begin position="154"/>
        <end position="164"/>
    </location>
</feature>
<dbReference type="AlphaFoldDB" id="G2PYR1"/>
<accession>G2PYR1</accession>
<feature type="region of interest" description="Disordered" evidence="1">
    <location>
        <begin position="133"/>
        <end position="164"/>
    </location>
</feature>
<evidence type="ECO:0000313" key="2">
    <source>
        <dbReference type="EMBL" id="AEM74980.1"/>
    </source>
</evidence>
<sequence length="164" mass="19390">MKEEARKEIIKMLVQWADKIGENKNFWKQNRELGKTNIRTTATAILQASCYNEVKLFLEYKGSRKNTGWDKLFNNNTTFANYIISKIEDLRKKVDEKYKEDPTFDKEKEVIELAARFLGYIYWKIYGLVNQKENEERQPQNSNQSPQMKGTNYQGRSGSRQSRS</sequence>